<evidence type="ECO:0000256" key="5">
    <source>
        <dbReference type="ARBA" id="ARBA00022989"/>
    </source>
</evidence>
<dbReference type="InterPro" id="IPR002656">
    <property type="entry name" value="Acyl_transf_3_dom"/>
</dbReference>
<dbReference type="Proteomes" id="UP001501195">
    <property type="component" value="Unassembled WGS sequence"/>
</dbReference>
<feature type="transmembrane region" description="Helical" evidence="8">
    <location>
        <begin position="48"/>
        <end position="70"/>
    </location>
</feature>
<dbReference type="EMBL" id="BAABIL010000092">
    <property type="protein sequence ID" value="GAA4967604.1"/>
    <property type="molecule type" value="Genomic_DNA"/>
</dbReference>
<reference evidence="11" key="1">
    <citation type="journal article" date="2019" name="Int. J. Syst. Evol. Microbiol.">
        <title>The Global Catalogue of Microorganisms (GCM) 10K type strain sequencing project: providing services to taxonomists for standard genome sequencing and annotation.</title>
        <authorList>
            <consortium name="The Broad Institute Genomics Platform"/>
            <consortium name="The Broad Institute Genome Sequencing Center for Infectious Disease"/>
            <person name="Wu L."/>
            <person name="Ma J."/>
        </authorList>
    </citation>
    <scope>NUCLEOTIDE SEQUENCE [LARGE SCALE GENOMIC DNA]</scope>
    <source>
        <strain evidence="11">JCM 18126</strain>
    </source>
</reference>
<feature type="region of interest" description="Disordered" evidence="7">
    <location>
        <begin position="340"/>
        <end position="372"/>
    </location>
</feature>
<organism evidence="10 11">
    <name type="scientific">Kineococcus glutinatus</name>
    <dbReference type="NCBI Taxonomy" id="1070872"/>
    <lineage>
        <taxon>Bacteria</taxon>
        <taxon>Bacillati</taxon>
        <taxon>Actinomycetota</taxon>
        <taxon>Actinomycetes</taxon>
        <taxon>Kineosporiales</taxon>
        <taxon>Kineosporiaceae</taxon>
        <taxon>Kineococcus</taxon>
    </lineage>
</organism>
<dbReference type="PANTHER" id="PTHR40074:SF4">
    <property type="entry name" value="INNER MEMBRANE PROTEIN YCFT"/>
    <property type="match status" value="1"/>
</dbReference>
<comment type="caution">
    <text evidence="10">The sequence shown here is derived from an EMBL/GenBank/DDBJ whole genome shotgun (WGS) entry which is preliminary data.</text>
</comment>
<evidence type="ECO:0000256" key="8">
    <source>
        <dbReference type="SAM" id="Phobius"/>
    </source>
</evidence>
<sequence length="372" mass="40225">MSTARRLSWAVPVKGLAIALVVAFHVTLYLDPAGVDVVLGRVKALFELFPMPAFFLVAGLAAGSHPNLSLGSLWWRRVYPVVYVYVLWSLLRTVFYLLVPGLQGGLGDLPADDWRTVLLLPVWPSSSYWFLYALALFMVLRWLVARVPAGIQLAVAAVVSAAFSSGIVSVGNVGWTRIGSLFVFFLAGALLSAPLKRAVDRSRPWHVALLAAGVLVVTAALLLGLRRVPPVALVGQVLAVATGVVALAHLPAGRVRDVLTTLGEQSFRVYLVHLFPIVLICAGIRLLEPAWPRVVDAGVQAVVALLVLWLSVRFSVLSGRWRWLYAPPEALLPARLRRRPAPRHRADVPRSRRAPHGAGPVPGSAKTPAPPS</sequence>
<accession>A0ABP9HCK8</accession>
<keyword evidence="3" id="KW-1003">Cell membrane</keyword>
<feature type="transmembrane region" description="Helical" evidence="8">
    <location>
        <begin position="205"/>
        <end position="225"/>
    </location>
</feature>
<comment type="subcellular location">
    <subcellularLocation>
        <location evidence="1">Cell membrane</location>
        <topology evidence="1">Multi-pass membrane protein</topology>
    </subcellularLocation>
</comment>
<proteinExistence type="inferred from homology"/>
<feature type="transmembrane region" description="Helical" evidence="8">
    <location>
        <begin position="151"/>
        <end position="168"/>
    </location>
</feature>
<protein>
    <recommendedName>
        <fullName evidence="9">Acyltransferase 3 domain-containing protein</fullName>
    </recommendedName>
</protein>
<dbReference type="PANTHER" id="PTHR40074">
    <property type="entry name" value="O-ACETYLTRANSFERASE WECH"/>
    <property type="match status" value="1"/>
</dbReference>
<evidence type="ECO:0000256" key="1">
    <source>
        <dbReference type="ARBA" id="ARBA00004651"/>
    </source>
</evidence>
<keyword evidence="4 8" id="KW-0812">Transmembrane</keyword>
<feature type="transmembrane region" description="Helical" evidence="8">
    <location>
        <begin position="269"/>
        <end position="287"/>
    </location>
</feature>
<feature type="transmembrane region" description="Helical" evidence="8">
    <location>
        <begin position="7"/>
        <end position="28"/>
    </location>
</feature>
<dbReference type="Pfam" id="PF01757">
    <property type="entry name" value="Acyl_transf_3"/>
    <property type="match status" value="1"/>
</dbReference>
<feature type="transmembrane region" description="Helical" evidence="8">
    <location>
        <begin position="231"/>
        <end position="248"/>
    </location>
</feature>
<keyword evidence="6 8" id="KW-0472">Membrane</keyword>
<keyword evidence="5 8" id="KW-1133">Transmembrane helix</keyword>
<evidence type="ECO:0000256" key="4">
    <source>
        <dbReference type="ARBA" id="ARBA00022692"/>
    </source>
</evidence>
<feature type="transmembrane region" description="Helical" evidence="8">
    <location>
        <begin position="82"/>
        <end position="106"/>
    </location>
</feature>
<feature type="domain" description="Acyltransferase 3" evidence="9">
    <location>
        <begin position="13"/>
        <end position="310"/>
    </location>
</feature>
<evidence type="ECO:0000256" key="2">
    <source>
        <dbReference type="ARBA" id="ARBA00007400"/>
    </source>
</evidence>
<comment type="similarity">
    <text evidence="2">Belongs to the acyltransferase 3 family.</text>
</comment>
<feature type="transmembrane region" description="Helical" evidence="8">
    <location>
        <begin position="299"/>
        <end position="316"/>
    </location>
</feature>
<gene>
    <name evidence="10" type="ORF">GCM10023225_07730</name>
</gene>
<evidence type="ECO:0000256" key="7">
    <source>
        <dbReference type="SAM" id="MobiDB-lite"/>
    </source>
</evidence>
<feature type="transmembrane region" description="Helical" evidence="8">
    <location>
        <begin position="126"/>
        <end position="144"/>
    </location>
</feature>
<evidence type="ECO:0000259" key="9">
    <source>
        <dbReference type="Pfam" id="PF01757"/>
    </source>
</evidence>
<keyword evidence="11" id="KW-1185">Reference proteome</keyword>
<feature type="transmembrane region" description="Helical" evidence="8">
    <location>
        <begin position="174"/>
        <end position="193"/>
    </location>
</feature>
<evidence type="ECO:0000256" key="3">
    <source>
        <dbReference type="ARBA" id="ARBA00022475"/>
    </source>
</evidence>
<name>A0ABP9HCK8_9ACTN</name>
<evidence type="ECO:0000313" key="10">
    <source>
        <dbReference type="EMBL" id="GAA4967604.1"/>
    </source>
</evidence>
<evidence type="ECO:0000256" key="6">
    <source>
        <dbReference type="ARBA" id="ARBA00023136"/>
    </source>
</evidence>
<evidence type="ECO:0000313" key="11">
    <source>
        <dbReference type="Proteomes" id="UP001501195"/>
    </source>
</evidence>
<dbReference type="RefSeq" id="WP_345711035.1">
    <property type="nucleotide sequence ID" value="NZ_BAABIL010000092.1"/>
</dbReference>